<proteinExistence type="inferred from homology"/>
<evidence type="ECO:0000256" key="1">
    <source>
        <dbReference type="ARBA" id="ARBA00010333"/>
    </source>
</evidence>
<dbReference type="RefSeq" id="WP_179425415.1">
    <property type="nucleotide sequence ID" value="NZ_JACBZP010000001.1"/>
</dbReference>
<dbReference type="PROSITE" id="PS51257">
    <property type="entry name" value="PROKAR_LIPOPROTEIN"/>
    <property type="match status" value="1"/>
</dbReference>
<feature type="chain" id="PRO_5030737729" evidence="4">
    <location>
        <begin position="22"/>
        <end position="320"/>
    </location>
</feature>
<feature type="signal peptide" evidence="4">
    <location>
        <begin position="1"/>
        <end position="21"/>
    </location>
</feature>
<evidence type="ECO:0000256" key="2">
    <source>
        <dbReference type="ARBA" id="ARBA00022448"/>
    </source>
</evidence>
<dbReference type="AlphaFoldDB" id="A0A7Z0CZF4"/>
<evidence type="ECO:0000259" key="6">
    <source>
        <dbReference type="SMART" id="SM00079"/>
    </source>
</evidence>
<accession>A0A7Z0CZF4</accession>
<keyword evidence="2" id="KW-0813">Transport</keyword>
<keyword evidence="3 4" id="KW-0732">Signal</keyword>
<dbReference type="InterPro" id="IPR051455">
    <property type="entry name" value="Bact_solute-bind_prot3"/>
</dbReference>
<name>A0A7Z0CZF4_9MICO</name>
<sequence length="320" mass="34026">MNWIRRSTRSVIVVTVSAAVAASFSLAGCADSGSAKSPGSTSSSGVGSDKAAGAAIVKQAPIAKASEIPAGSAMAKIKKAGVLKVGGTATSPLFSLKNPVSGTYTGFDAVLAKMFAKYIIGKPKVERRQITVATREAVLKNHTVDVVIATYTITPERAKQVNFAGPYFSDGDTILVRKDTNDIKNVKDLEGKKICTETASSAVGTLKKKLKNPKLLLLDTNDECLQALEQERADAYVLDGSIVGGDAKQNPDKVKVVGKPFSTEPYGIGLAKDRPEMQKFVNDWLRKIEKDGLWKKVWDATLKDSLSGEAPKPPKITTGK</sequence>
<dbReference type="SUPFAM" id="SSF53850">
    <property type="entry name" value="Periplasmic binding protein-like II"/>
    <property type="match status" value="1"/>
</dbReference>
<evidence type="ECO:0000313" key="8">
    <source>
        <dbReference type="Proteomes" id="UP000539111"/>
    </source>
</evidence>
<protein>
    <submittedName>
        <fullName evidence="7">Glutamate transport system substrate-binding protein</fullName>
    </submittedName>
</protein>
<feature type="domain" description="Ionotropic glutamate receptor C-terminal" evidence="6">
    <location>
        <begin position="82"/>
        <end position="287"/>
    </location>
</feature>
<comment type="caution">
    <text evidence="7">The sequence shown here is derived from an EMBL/GenBank/DDBJ whole genome shotgun (WGS) entry which is preliminary data.</text>
</comment>
<dbReference type="PANTHER" id="PTHR30085:SF6">
    <property type="entry name" value="ABC TRANSPORTER GLUTAMINE-BINDING PROTEIN GLNH"/>
    <property type="match status" value="1"/>
</dbReference>
<dbReference type="GO" id="GO:0006865">
    <property type="term" value="P:amino acid transport"/>
    <property type="evidence" value="ECO:0007669"/>
    <property type="project" value="TreeGrafter"/>
</dbReference>
<evidence type="ECO:0000256" key="4">
    <source>
        <dbReference type="SAM" id="SignalP"/>
    </source>
</evidence>
<dbReference type="EMBL" id="JACBZP010000001">
    <property type="protein sequence ID" value="NYI66219.1"/>
    <property type="molecule type" value="Genomic_DNA"/>
</dbReference>
<dbReference type="SMART" id="SM00079">
    <property type="entry name" value="PBPe"/>
    <property type="match status" value="1"/>
</dbReference>
<dbReference type="PANTHER" id="PTHR30085">
    <property type="entry name" value="AMINO ACID ABC TRANSPORTER PERMEASE"/>
    <property type="match status" value="1"/>
</dbReference>
<feature type="domain" description="Solute-binding protein family 3/N-terminal" evidence="5">
    <location>
        <begin position="82"/>
        <end position="305"/>
    </location>
</feature>
<evidence type="ECO:0000313" key="7">
    <source>
        <dbReference type="EMBL" id="NYI66219.1"/>
    </source>
</evidence>
<dbReference type="InterPro" id="IPR001638">
    <property type="entry name" value="Solute-binding_3/MltF_N"/>
</dbReference>
<dbReference type="Pfam" id="PF00497">
    <property type="entry name" value="SBP_bac_3"/>
    <property type="match status" value="1"/>
</dbReference>
<dbReference type="InterPro" id="IPR001320">
    <property type="entry name" value="Iontro_rcpt_C"/>
</dbReference>
<reference evidence="7 8" key="1">
    <citation type="submission" date="2020-07" db="EMBL/GenBank/DDBJ databases">
        <title>Sequencing the genomes of 1000 actinobacteria strains.</title>
        <authorList>
            <person name="Klenk H.-P."/>
        </authorList>
    </citation>
    <scope>NUCLEOTIDE SEQUENCE [LARGE SCALE GENOMIC DNA]</scope>
    <source>
        <strain evidence="7 8">DSM 26341</strain>
    </source>
</reference>
<dbReference type="CDD" id="cd13690">
    <property type="entry name" value="PBP2_GluB"/>
    <property type="match status" value="1"/>
</dbReference>
<dbReference type="GO" id="GO:0030288">
    <property type="term" value="C:outer membrane-bounded periplasmic space"/>
    <property type="evidence" value="ECO:0007669"/>
    <property type="project" value="TreeGrafter"/>
</dbReference>
<dbReference type="Proteomes" id="UP000539111">
    <property type="component" value="Unassembled WGS sequence"/>
</dbReference>
<gene>
    <name evidence="7" type="ORF">BJY26_000525</name>
</gene>
<organism evidence="7 8">
    <name type="scientific">Spelaeicoccus albus</name>
    <dbReference type="NCBI Taxonomy" id="1280376"/>
    <lineage>
        <taxon>Bacteria</taxon>
        <taxon>Bacillati</taxon>
        <taxon>Actinomycetota</taxon>
        <taxon>Actinomycetes</taxon>
        <taxon>Micrococcales</taxon>
        <taxon>Brevibacteriaceae</taxon>
        <taxon>Spelaeicoccus</taxon>
    </lineage>
</organism>
<comment type="similarity">
    <text evidence="1">Belongs to the bacterial solute-binding protein 3 family.</text>
</comment>
<dbReference type="GO" id="GO:0005576">
    <property type="term" value="C:extracellular region"/>
    <property type="evidence" value="ECO:0007669"/>
    <property type="project" value="TreeGrafter"/>
</dbReference>
<dbReference type="SMART" id="SM00062">
    <property type="entry name" value="PBPb"/>
    <property type="match status" value="1"/>
</dbReference>
<dbReference type="GO" id="GO:0016020">
    <property type="term" value="C:membrane"/>
    <property type="evidence" value="ECO:0007669"/>
    <property type="project" value="InterPro"/>
</dbReference>
<evidence type="ECO:0000259" key="5">
    <source>
        <dbReference type="SMART" id="SM00062"/>
    </source>
</evidence>
<dbReference type="GO" id="GO:0015276">
    <property type="term" value="F:ligand-gated monoatomic ion channel activity"/>
    <property type="evidence" value="ECO:0007669"/>
    <property type="project" value="InterPro"/>
</dbReference>
<keyword evidence="8" id="KW-1185">Reference proteome</keyword>
<evidence type="ECO:0000256" key="3">
    <source>
        <dbReference type="ARBA" id="ARBA00022729"/>
    </source>
</evidence>
<dbReference type="Gene3D" id="3.40.190.10">
    <property type="entry name" value="Periplasmic binding protein-like II"/>
    <property type="match status" value="2"/>
</dbReference>